<dbReference type="AlphaFoldDB" id="A0AAD2FTX3"/>
<keyword evidence="3" id="KW-1185">Reference proteome</keyword>
<evidence type="ECO:0000313" key="3">
    <source>
        <dbReference type="Proteomes" id="UP001295423"/>
    </source>
</evidence>
<dbReference type="Proteomes" id="UP001295423">
    <property type="component" value="Unassembled WGS sequence"/>
</dbReference>
<feature type="compositionally biased region" description="Low complexity" evidence="1">
    <location>
        <begin position="240"/>
        <end position="251"/>
    </location>
</feature>
<accession>A0AAD2FTX3</accession>
<evidence type="ECO:0000313" key="2">
    <source>
        <dbReference type="EMBL" id="CAJ1953115.1"/>
    </source>
</evidence>
<organism evidence="2 3">
    <name type="scientific">Cylindrotheca closterium</name>
    <dbReference type="NCBI Taxonomy" id="2856"/>
    <lineage>
        <taxon>Eukaryota</taxon>
        <taxon>Sar</taxon>
        <taxon>Stramenopiles</taxon>
        <taxon>Ochrophyta</taxon>
        <taxon>Bacillariophyta</taxon>
        <taxon>Bacillariophyceae</taxon>
        <taxon>Bacillariophycidae</taxon>
        <taxon>Bacillariales</taxon>
        <taxon>Bacillariaceae</taxon>
        <taxon>Cylindrotheca</taxon>
    </lineage>
</organism>
<feature type="compositionally biased region" description="Low complexity" evidence="1">
    <location>
        <begin position="205"/>
        <end position="217"/>
    </location>
</feature>
<sequence>MNDLFNGRNVANASISEEWIQRIVTDSQEASFANFLEQLYKRGNINLQPTNNQRGLRLGQTNDDVSAAHHIHTHKDGSTWHLPEEYEWPQGTAQSLWNAWSTEDTVNKIPPLKFLKGADFGFMAGKVKRTPRRKFNDIKTLCKYIETQAANKGLETANLTIEEDDDIFLKIATEENCLKLPDGKRSVRLAMTLKKVRESRKLARQPQETNPTNPTEPSVNQDEEVGENEEDTSTRRNPATTRNTEMTTTPTVERRLFVHQIMAVVERLHPNG</sequence>
<comment type="caution">
    <text evidence="2">The sequence shown here is derived from an EMBL/GenBank/DDBJ whole genome shotgun (WGS) entry which is preliminary data.</text>
</comment>
<feature type="region of interest" description="Disordered" evidence="1">
    <location>
        <begin position="198"/>
        <end position="254"/>
    </location>
</feature>
<dbReference type="EMBL" id="CAKOGP040001818">
    <property type="protein sequence ID" value="CAJ1953115.1"/>
    <property type="molecule type" value="Genomic_DNA"/>
</dbReference>
<reference evidence="2" key="1">
    <citation type="submission" date="2023-08" db="EMBL/GenBank/DDBJ databases">
        <authorList>
            <person name="Audoor S."/>
            <person name="Bilcke G."/>
        </authorList>
    </citation>
    <scope>NUCLEOTIDE SEQUENCE</scope>
</reference>
<proteinExistence type="predicted"/>
<feature type="compositionally biased region" description="Acidic residues" evidence="1">
    <location>
        <begin position="221"/>
        <end position="231"/>
    </location>
</feature>
<evidence type="ECO:0000256" key="1">
    <source>
        <dbReference type="SAM" id="MobiDB-lite"/>
    </source>
</evidence>
<protein>
    <submittedName>
        <fullName evidence="2">Uncharacterized protein</fullName>
    </submittedName>
</protein>
<gene>
    <name evidence="2" type="ORF">CYCCA115_LOCUS13878</name>
</gene>
<name>A0AAD2FTX3_9STRA</name>